<dbReference type="EC" id="2.9.1.1" evidence="8"/>
<evidence type="ECO:0000256" key="4">
    <source>
        <dbReference type="ARBA" id="ARBA00022898"/>
    </source>
</evidence>
<comment type="catalytic activity">
    <reaction evidence="8">
        <text>L-seryl-tRNA(Sec) + selenophosphate + H(+) = L-selenocysteinyl-tRNA(Sec) + phosphate</text>
        <dbReference type="Rhea" id="RHEA:22728"/>
        <dbReference type="Rhea" id="RHEA-COMP:9742"/>
        <dbReference type="Rhea" id="RHEA-COMP:9743"/>
        <dbReference type="ChEBI" id="CHEBI:15378"/>
        <dbReference type="ChEBI" id="CHEBI:16144"/>
        <dbReference type="ChEBI" id="CHEBI:43474"/>
        <dbReference type="ChEBI" id="CHEBI:78533"/>
        <dbReference type="ChEBI" id="CHEBI:78573"/>
        <dbReference type="EC" id="2.9.1.1"/>
    </reaction>
</comment>
<dbReference type="GO" id="GO:0005737">
    <property type="term" value="C:cytoplasm"/>
    <property type="evidence" value="ECO:0007669"/>
    <property type="project" value="UniProtKB-SubCell"/>
</dbReference>
<gene>
    <name evidence="8" type="primary">selA</name>
    <name evidence="10" type="ordered locus">Desdi_2980</name>
</gene>
<dbReference type="PANTHER" id="PTHR32328:SF0">
    <property type="entry name" value="L-SERYL-TRNA(SEC) SELENIUM TRANSFERASE"/>
    <property type="match status" value="1"/>
</dbReference>
<keyword evidence="4 8" id="KW-0663">Pyridoxal phosphate</keyword>
<sequence length="475" mass="51734">MEKDQLHKALRTITPMNEILEHAEVVALLHTIGKPLLMDILTQVIGEYRQQLHTDSLFTESMSLLDRQKITTYLIEKIKSKISEEKNTGLKKVINATGIVLHTNLGRAPLPYEAIVQIHKVNEGYSNLEFDLESGHRGSRHAHIEPLITRLTGAESAMVVNNNAAAVFLSLNTLANQGEVIVSRGQLVEIGGSFRIPDIISSSGCTMIEVGTTNKTKDKDYAQALSENTAVLLKVHTSNYKISGFTAEVSRQDLVGLGREKDVLVMEDLGSGCLYDLTQIGLPYEPTVQEVIASGVDLVTFSGDKLLGGPQVGVIVGKKALIDKIKKNPLARIVRCDKSSIAALTAVLTIYLNPEKAVEQIPALNMLDLSQEDLLLRAQELDRQLLAVLGDRCQTEIVDVEDEAGGGSLPDVLLKGKAISLTIEGLSANELQILLRKATTPIIGRIHKDKVLLNVRTILATEFPVITQTLQGIVG</sequence>
<evidence type="ECO:0000313" key="10">
    <source>
        <dbReference type="EMBL" id="AGA70386.1"/>
    </source>
</evidence>
<evidence type="ECO:0000256" key="1">
    <source>
        <dbReference type="ARBA" id="ARBA00001933"/>
    </source>
</evidence>
<dbReference type="HAMAP" id="MF_00423">
    <property type="entry name" value="SelA"/>
    <property type="match status" value="1"/>
</dbReference>
<proteinExistence type="inferred from homology"/>
<dbReference type="UniPathway" id="UPA00906">
    <property type="reaction ID" value="UER00896"/>
</dbReference>
<organism evidence="10 11">
    <name type="scientific">Desulfitobacterium dichloroeliminans (strain LMG P-21439 / DCA1)</name>
    <dbReference type="NCBI Taxonomy" id="871963"/>
    <lineage>
        <taxon>Bacteria</taxon>
        <taxon>Bacillati</taxon>
        <taxon>Bacillota</taxon>
        <taxon>Clostridia</taxon>
        <taxon>Eubacteriales</taxon>
        <taxon>Desulfitobacteriaceae</taxon>
        <taxon>Desulfitobacterium</taxon>
    </lineage>
</organism>
<accession>L0FCK2</accession>
<evidence type="ECO:0000256" key="5">
    <source>
        <dbReference type="ARBA" id="ARBA00022917"/>
    </source>
</evidence>
<comment type="subcellular location">
    <subcellularLocation>
        <location evidence="8">Cytoplasm</location>
    </subcellularLocation>
</comment>
<keyword evidence="11" id="KW-1185">Reference proteome</keyword>
<dbReference type="InterPro" id="IPR015421">
    <property type="entry name" value="PyrdxlP-dep_Trfase_major"/>
</dbReference>
<dbReference type="PANTHER" id="PTHR32328">
    <property type="entry name" value="L-SERYL-TRNA(SEC) SELENIUM TRANSFERASE"/>
    <property type="match status" value="1"/>
</dbReference>
<evidence type="ECO:0000256" key="2">
    <source>
        <dbReference type="ARBA" id="ARBA00022490"/>
    </source>
</evidence>
<protein>
    <recommendedName>
        <fullName evidence="8">L-seryl-tRNA(Sec) selenium transferase</fullName>
        <ecNumber evidence="8">2.9.1.1</ecNumber>
    </recommendedName>
    <alternativeName>
        <fullName evidence="8">Selenocysteine synthase</fullName>
        <shortName evidence="8">Sec synthase</shortName>
    </alternativeName>
    <alternativeName>
        <fullName evidence="8">Selenocysteinyl-tRNA(Sec) synthase</fullName>
    </alternativeName>
</protein>
<keyword evidence="5 8" id="KW-0648">Protein biosynthesis</keyword>
<dbReference type="GO" id="GO:0004125">
    <property type="term" value="F:L-seryl-tRNA(Sec) selenium transferase activity"/>
    <property type="evidence" value="ECO:0007669"/>
    <property type="project" value="UniProtKB-UniRule"/>
</dbReference>
<dbReference type="Gene3D" id="3.90.1150.180">
    <property type="match status" value="1"/>
</dbReference>
<feature type="modified residue" description="N6-(pyridoxal phosphate)lysine" evidence="8 9">
    <location>
        <position position="305"/>
    </location>
</feature>
<evidence type="ECO:0000256" key="3">
    <source>
        <dbReference type="ARBA" id="ARBA00022679"/>
    </source>
</evidence>
<dbReference type="EMBL" id="CP003344">
    <property type="protein sequence ID" value="AGA70386.1"/>
    <property type="molecule type" value="Genomic_DNA"/>
</dbReference>
<evidence type="ECO:0000313" key="11">
    <source>
        <dbReference type="Proteomes" id="UP000010797"/>
    </source>
</evidence>
<comment type="similarity">
    <text evidence="7 8">Belongs to the SelA family.</text>
</comment>
<comment type="cofactor">
    <cofactor evidence="1 8 9">
        <name>pyridoxal 5'-phosphate</name>
        <dbReference type="ChEBI" id="CHEBI:597326"/>
    </cofactor>
</comment>
<comment type="pathway">
    <text evidence="8">Aminoacyl-tRNA biosynthesis; selenocysteinyl-tRNA(Sec) biosynthesis; selenocysteinyl-tRNA(Sec) from L-seryl-tRNA(Sec) (bacterial route): step 1/1.</text>
</comment>
<name>L0FCK2_DESDL</name>
<dbReference type="InterPro" id="IPR018319">
    <property type="entry name" value="SelA-like"/>
</dbReference>
<dbReference type="AlphaFoldDB" id="L0FCK2"/>
<dbReference type="InterPro" id="IPR004534">
    <property type="entry name" value="SelA_trans"/>
</dbReference>
<dbReference type="HOGENOM" id="CLU_038142_1_0_9"/>
<dbReference type="Gene3D" id="3.40.640.10">
    <property type="entry name" value="Type I PLP-dependent aspartate aminotransferase-like (Major domain)"/>
    <property type="match status" value="1"/>
</dbReference>
<dbReference type="OrthoDB" id="9787096at2"/>
<evidence type="ECO:0000256" key="8">
    <source>
        <dbReference type="HAMAP-Rule" id="MF_00423"/>
    </source>
</evidence>
<dbReference type="SUPFAM" id="SSF53383">
    <property type="entry name" value="PLP-dependent transferases"/>
    <property type="match status" value="1"/>
</dbReference>
<keyword evidence="3 8" id="KW-0808">Transferase</keyword>
<dbReference type="InterPro" id="IPR015424">
    <property type="entry name" value="PyrdxlP-dep_Trfase"/>
</dbReference>
<dbReference type="NCBIfam" id="TIGR00474">
    <property type="entry name" value="selA"/>
    <property type="match status" value="1"/>
</dbReference>
<evidence type="ECO:0000256" key="6">
    <source>
        <dbReference type="ARBA" id="ARBA00023266"/>
    </source>
</evidence>
<evidence type="ECO:0000256" key="7">
    <source>
        <dbReference type="ARBA" id="ARBA00044507"/>
    </source>
</evidence>
<comment type="function">
    <text evidence="8">Converts seryl-tRNA(Sec) to selenocysteinyl-tRNA(Sec) required for selenoprotein biosynthesis.</text>
</comment>
<dbReference type="Proteomes" id="UP000010797">
    <property type="component" value="Chromosome"/>
</dbReference>
<keyword evidence="2 8" id="KW-0963">Cytoplasm</keyword>
<dbReference type="GO" id="GO:0001717">
    <property type="term" value="P:conversion of seryl-tRNAsec to selenocys-tRNAsec"/>
    <property type="evidence" value="ECO:0007669"/>
    <property type="project" value="UniProtKB-UniRule"/>
</dbReference>
<dbReference type="GO" id="GO:0001514">
    <property type="term" value="P:selenocysteine incorporation"/>
    <property type="evidence" value="ECO:0007669"/>
    <property type="project" value="UniProtKB-UniRule"/>
</dbReference>
<keyword evidence="6 8" id="KW-0711">Selenium</keyword>
<evidence type="ECO:0000256" key="9">
    <source>
        <dbReference type="PIRSR" id="PIRSR618319-50"/>
    </source>
</evidence>
<dbReference type="STRING" id="871963.Desdi_2980"/>
<dbReference type="eggNOG" id="COG1921">
    <property type="taxonomic scope" value="Bacteria"/>
</dbReference>
<reference evidence="11" key="1">
    <citation type="submission" date="2012-02" db="EMBL/GenBank/DDBJ databases">
        <title>Complete sequence of Desulfitobacterium dichloroeliminans LMG P-21439.</title>
        <authorList>
            <person name="Lucas S."/>
            <person name="Han J."/>
            <person name="Lapidus A."/>
            <person name="Cheng J.-F."/>
            <person name="Goodwin L."/>
            <person name="Pitluck S."/>
            <person name="Peters L."/>
            <person name="Ovchinnikova G."/>
            <person name="Teshima H."/>
            <person name="Detter J.C."/>
            <person name="Han C."/>
            <person name="Tapia R."/>
            <person name="Land M."/>
            <person name="Hauser L."/>
            <person name="Kyrpides N."/>
            <person name="Ivanova N."/>
            <person name="Pagani I."/>
            <person name="Kruse T."/>
            <person name="de Vos W.M."/>
            <person name="Boon N."/>
            <person name="Smidt H."/>
            <person name="Woyke T."/>
        </authorList>
    </citation>
    <scope>NUCLEOTIDE SEQUENCE [LARGE SCALE GENOMIC DNA]</scope>
    <source>
        <strain evidence="11">LMG P-21439 / DCA1</strain>
    </source>
</reference>
<dbReference type="RefSeq" id="WP_015263347.1">
    <property type="nucleotide sequence ID" value="NC_019903.1"/>
</dbReference>
<dbReference type="KEGG" id="ddl:Desdi_2980"/>
<dbReference type="Pfam" id="PF03841">
    <property type="entry name" value="SelA"/>
    <property type="match status" value="1"/>
</dbReference>